<dbReference type="InterPro" id="IPR018980">
    <property type="entry name" value="FERM_PH-like_C"/>
</dbReference>
<dbReference type="GO" id="GO:0004842">
    <property type="term" value="F:ubiquitin-protein transferase activity"/>
    <property type="evidence" value="ECO:0007669"/>
    <property type="project" value="TreeGrafter"/>
</dbReference>
<dbReference type="Pfam" id="PF00373">
    <property type="entry name" value="FERM_M"/>
    <property type="match status" value="1"/>
</dbReference>
<feature type="region of interest" description="Disordered" evidence="5">
    <location>
        <begin position="649"/>
        <end position="687"/>
    </location>
</feature>
<dbReference type="InterPro" id="IPR001841">
    <property type="entry name" value="Znf_RING"/>
</dbReference>
<evidence type="ECO:0000256" key="5">
    <source>
        <dbReference type="SAM" id="MobiDB-lite"/>
    </source>
</evidence>
<organism evidence="8 9">
    <name type="scientific">Muraenolepis orangiensis</name>
    <name type="common">Patagonian moray cod</name>
    <dbReference type="NCBI Taxonomy" id="630683"/>
    <lineage>
        <taxon>Eukaryota</taxon>
        <taxon>Metazoa</taxon>
        <taxon>Chordata</taxon>
        <taxon>Craniata</taxon>
        <taxon>Vertebrata</taxon>
        <taxon>Euteleostomi</taxon>
        <taxon>Actinopterygii</taxon>
        <taxon>Neopterygii</taxon>
        <taxon>Teleostei</taxon>
        <taxon>Neoteleostei</taxon>
        <taxon>Acanthomorphata</taxon>
        <taxon>Zeiogadaria</taxon>
        <taxon>Gadariae</taxon>
        <taxon>Gadiformes</taxon>
        <taxon>Muraenolepidoidei</taxon>
        <taxon>Muraenolepididae</taxon>
        <taxon>Muraenolepis</taxon>
    </lineage>
</organism>
<dbReference type="InterPro" id="IPR035963">
    <property type="entry name" value="FERM_2"/>
</dbReference>
<dbReference type="SUPFAM" id="SSF47031">
    <property type="entry name" value="Second domain of FERM"/>
    <property type="match status" value="1"/>
</dbReference>
<dbReference type="Pfam" id="PF13920">
    <property type="entry name" value="zf-C3HC4_3"/>
    <property type="match status" value="1"/>
</dbReference>
<dbReference type="AlphaFoldDB" id="A0A9Q0EN23"/>
<dbReference type="InterPro" id="IPR019748">
    <property type="entry name" value="FERM_central"/>
</dbReference>
<reference evidence="8" key="1">
    <citation type="submission" date="2022-07" db="EMBL/GenBank/DDBJ databases">
        <title>Chromosome-level genome of Muraenolepis orangiensis.</title>
        <authorList>
            <person name="Kim J."/>
        </authorList>
    </citation>
    <scope>NUCLEOTIDE SEQUENCE</scope>
    <source>
        <strain evidence="8">KU_S4_2022</strain>
        <tissue evidence="8">Muscle</tissue>
    </source>
</reference>
<sequence>ALCSLLPTGALLSAPYRRSLCALQALSLLPTGALLSAPYRRSLCSLQALALLPTAALSAPYRRSALCSLPALSLLPTSARSAPYGRSLCSLQALCSLLPTAALSAPYRRSALCSLRPLSLLLQALSLRPTGALSAPYRRSALCSLPALSLLPTSARSAPYGRSLCALQALCSLLPTGALSAPYKRSLCSLRPLSLLPTGALLSAPYGRSLCSLQALCSLLPTAALSALYRRSACSLRALSLLPTGTLSAPYGRSLCSLQALCLLPTGALSAPYGRSLCSLRPLSLLPTGALSAPYGRSLCSLRPLSLLPTGALLSASSQTIQRDWKAVVHVFFTHVKEDLHSGHLRMASEQAEELSALLAQAEFGDYNQNTAQYWYRELCGEEPCPDTVSSIVSRHQALEGAGPPSVEYQALQLVSSLEHYGVEWHWARDADAQRLAVGVGPDGIAVCKEDFSLVNRISYPVIQIATQSGKSVYLTVTRETHDSVVLLFKLISNRAASALCDTVTSAVMMQYSRDFKGHLASLFLNENVNMGKKYVFDIRRTAKEVYDHARRALYNAGIVDLMARAAAAHESRELQERVRKLREALLCVLCCDEEIDAAFCPCGHMVCCQGCAGQLQTCPVCRSDVEHVQHVYLPTCTSLLSLTLTDNNHHQHHHHQQRSSGTTTTSTSTGSSPMSIHRDTASPHTCRADATSNAEYNHKVYHT</sequence>
<dbReference type="Proteomes" id="UP001148018">
    <property type="component" value="Unassembled WGS sequence"/>
</dbReference>
<dbReference type="FunFam" id="3.30.40.10:FF:000175">
    <property type="entry name" value="Putative E3 ubiquitin-protein ligase MYLIP"/>
    <property type="match status" value="1"/>
</dbReference>
<evidence type="ECO:0008006" key="10">
    <source>
        <dbReference type="Google" id="ProtNLM"/>
    </source>
</evidence>
<dbReference type="Gene3D" id="3.30.40.10">
    <property type="entry name" value="Zinc/RING finger domain, C3HC4 (zinc finger)"/>
    <property type="match status" value="1"/>
</dbReference>
<dbReference type="InterPro" id="IPR014352">
    <property type="entry name" value="FERM/acyl-CoA-bd_prot_sf"/>
</dbReference>
<dbReference type="SMART" id="SM01196">
    <property type="entry name" value="FERM_C"/>
    <property type="match status" value="1"/>
</dbReference>
<accession>A0A9Q0EN23</accession>
<proteinExistence type="predicted"/>
<dbReference type="CDD" id="cd16523">
    <property type="entry name" value="RING-HC_MYLIP"/>
    <property type="match status" value="1"/>
</dbReference>
<keyword evidence="2 4" id="KW-0863">Zinc-finger</keyword>
<feature type="domain" description="FERM" evidence="6">
    <location>
        <begin position="224"/>
        <end position="515"/>
    </location>
</feature>
<comment type="caution">
    <text evidence="8">The sequence shown here is derived from an EMBL/GenBank/DDBJ whole genome shotgun (WGS) entry which is preliminary data.</text>
</comment>
<dbReference type="GO" id="GO:0006511">
    <property type="term" value="P:ubiquitin-dependent protein catabolic process"/>
    <property type="evidence" value="ECO:0007669"/>
    <property type="project" value="TreeGrafter"/>
</dbReference>
<dbReference type="PROSITE" id="PS50089">
    <property type="entry name" value="ZF_RING_2"/>
    <property type="match status" value="1"/>
</dbReference>
<dbReference type="OrthoDB" id="10037309at2759"/>
<feature type="compositionally biased region" description="Low complexity" evidence="5">
    <location>
        <begin position="659"/>
        <end position="673"/>
    </location>
</feature>
<dbReference type="SUPFAM" id="SSF57850">
    <property type="entry name" value="RING/U-box"/>
    <property type="match status" value="1"/>
</dbReference>
<evidence type="ECO:0000256" key="1">
    <source>
        <dbReference type="ARBA" id="ARBA00022723"/>
    </source>
</evidence>
<dbReference type="SUPFAM" id="SSF50729">
    <property type="entry name" value="PH domain-like"/>
    <property type="match status" value="1"/>
</dbReference>
<dbReference type="PANTHER" id="PTHR23280:SF13">
    <property type="entry name" value="E3 UBIQUITIN-PROTEIN LIGASE MYLIP"/>
    <property type="match status" value="1"/>
</dbReference>
<keyword evidence="3" id="KW-0862">Zinc</keyword>
<dbReference type="FunFam" id="2.30.29.30:FF:000164">
    <property type="entry name" value="Putative E3 ubiquitin-protein ligase MYLIP"/>
    <property type="match status" value="1"/>
</dbReference>
<dbReference type="FunFam" id="1.10.1170.10:FF:000002">
    <property type="entry name" value="Baculoviral IAP repeat containing 7"/>
    <property type="match status" value="1"/>
</dbReference>
<evidence type="ECO:0000256" key="2">
    <source>
        <dbReference type="ARBA" id="ARBA00022771"/>
    </source>
</evidence>
<dbReference type="CDD" id="cd14473">
    <property type="entry name" value="FERM_B-lobe"/>
    <property type="match status" value="1"/>
</dbReference>
<evidence type="ECO:0000313" key="9">
    <source>
        <dbReference type="Proteomes" id="UP001148018"/>
    </source>
</evidence>
<dbReference type="EMBL" id="JANIIK010000039">
    <property type="protein sequence ID" value="KAJ3608568.1"/>
    <property type="molecule type" value="Genomic_DNA"/>
</dbReference>
<dbReference type="Gene3D" id="1.20.80.10">
    <property type="match status" value="1"/>
</dbReference>
<evidence type="ECO:0000256" key="4">
    <source>
        <dbReference type="PROSITE-ProRule" id="PRU00175"/>
    </source>
</evidence>
<evidence type="ECO:0000259" key="7">
    <source>
        <dbReference type="PROSITE" id="PS50089"/>
    </source>
</evidence>
<feature type="non-terminal residue" evidence="8">
    <location>
        <position position="704"/>
    </location>
</feature>
<protein>
    <recommendedName>
        <fullName evidence="10">RING-type E3 ubiquitin transferase</fullName>
    </recommendedName>
</protein>
<dbReference type="InterPro" id="IPR011993">
    <property type="entry name" value="PH-like_dom_sf"/>
</dbReference>
<name>A0A9Q0EN23_9TELE</name>
<dbReference type="PANTHER" id="PTHR23280">
    <property type="entry name" value="4.1 G PROTEIN"/>
    <property type="match status" value="1"/>
</dbReference>
<evidence type="ECO:0000259" key="6">
    <source>
        <dbReference type="PROSITE" id="PS50057"/>
    </source>
</evidence>
<dbReference type="PROSITE" id="PS50057">
    <property type="entry name" value="FERM_3"/>
    <property type="match status" value="1"/>
</dbReference>
<evidence type="ECO:0000256" key="3">
    <source>
        <dbReference type="ARBA" id="ARBA00022833"/>
    </source>
</evidence>
<dbReference type="InterPro" id="IPR000299">
    <property type="entry name" value="FERM_domain"/>
</dbReference>
<keyword evidence="9" id="KW-1185">Reference proteome</keyword>
<evidence type="ECO:0000313" key="8">
    <source>
        <dbReference type="EMBL" id="KAJ3608568.1"/>
    </source>
</evidence>
<dbReference type="InterPro" id="IPR013083">
    <property type="entry name" value="Znf_RING/FYVE/PHD"/>
</dbReference>
<dbReference type="GO" id="GO:0008270">
    <property type="term" value="F:zinc ion binding"/>
    <property type="evidence" value="ECO:0007669"/>
    <property type="project" value="UniProtKB-KW"/>
</dbReference>
<gene>
    <name evidence="8" type="ORF">NHX12_023099</name>
</gene>
<keyword evidence="1" id="KW-0479">Metal-binding</keyword>
<feature type="domain" description="RING-type" evidence="7">
    <location>
        <begin position="588"/>
        <end position="623"/>
    </location>
</feature>
<dbReference type="Gene3D" id="2.30.29.30">
    <property type="entry name" value="Pleckstrin-homology domain (PH domain)/Phosphotyrosine-binding domain (PTB)"/>
    <property type="match status" value="1"/>
</dbReference>